<dbReference type="InterPro" id="IPR027417">
    <property type="entry name" value="P-loop_NTPase"/>
</dbReference>
<protein>
    <submittedName>
        <fullName evidence="6">Metal ABC transporter ATP-binding protein</fullName>
    </submittedName>
</protein>
<evidence type="ECO:0000259" key="5">
    <source>
        <dbReference type="PROSITE" id="PS50893"/>
    </source>
</evidence>
<evidence type="ECO:0000256" key="4">
    <source>
        <dbReference type="ARBA" id="ARBA00022840"/>
    </source>
</evidence>
<dbReference type="AlphaFoldDB" id="A0AAJ1IFR9"/>
<keyword evidence="2" id="KW-0813">Transport</keyword>
<dbReference type="PANTHER" id="PTHR42734:SF5">
    <property type="entry name" value="IRON TRANSPORT SYSTEM ATP-BINDING PROTEIN HI_0361-RELATED"/>
    <property type="match status" value="1"/>
</dbReference>
<evidence type="ECO:0000256" key="1">
    <source>
        <dbReference type="ARBA" id="ARBA00005417"/>
    </source>
</evidence>
<feature type="domain" description="ABC transporter" evidence="5">
    <location>
        <begin position="26"/>
        <end position="260"/>
    </location>
</feature>
<dbReference type="SMART" id="SM00382">
    <property type="entry name" value="AAA"/>
    <property type="match status" value="1"/>
</dbReference>
<dbReference type="InterPro" id="IPR050153">
    <property type="entry name" value="Metal_Ion_Import_ABC"/>
</dbReference>
<dbReference type="EMBL" id="JAQQAL010000022">
    <property type="protein sequence ID" value="MDC7227018.1"/>
    <property type="molecule type" value="Genomic_DNA"/>
</dbReference>
<evidence type="ECO:0000313" key="7">
    <source>
        <dbReference type="Proteomes" id="UP001221217"/>
    </source>
</evidence>
<accession>A0AAJ1IFR9</accession>
<keyword evidence="3" id="KW-0547">Nucleotide-binding</keyword>
<dbReference type="SUPFAM" id="SSF52540">
    <property type="entry name" value="P-loop containing nucleoside triphosphate hydrolases"/>
    <property type="match status" value="1"/>
</dbReference>
<dbReference type="Proteomes" id="UP001221217">
    <property type="component" value="Unassembled WGS sequence"/>
</dbReference>
<reference evidence="6 7" key="1">
    <citation type="submission" date="2022-12" db="EMBL/GenBank/DDBJ databases">
        <title>Metagenome assembled genome from gulf of manar.</title>
        <authorList>
            <person name="Kohli P."/>
            <person name="Pk S."/>
            <person name="Venkata Ramana C."/>
            <person name="Sasikala C."/>
        </authorList>
    </citation>
    <scope>NUCLEOTIDE SEQUENCE [LARGE SCALE GENOMIC DNA]</scope>
    <source>
        <strain evidence="6">JB008</strain>
    </source>
</reference>
<dbReference type="GO" id="GO:0005524">
    <property type="term" value="F:ATP binding"/>
    <property type="evidence" value="ECO:0007669"/>
    <property type="project" value="UniProtKB-KW"/>
</dbReference>
<evidence type="ECO:0000313" key="6">
    <source>
        <dbReference type="EMBL" id="MDC7227018.1"/>
    </source>
</evidence>
<dbReference type="InterPro" id="IPR003439">
    <property type="entry name" value="ABC_transporter-like_ATP-bd"/>
</dbReference>
<proteinExistence type="inferred from homology"/>
<dbReference type="FunFam" id="3.40.50.300:FF:000134">
    <property type="entry name" value="Iron-enterobactin ABC transporter ATP-binding protein"/>
    <property type="match status" value="1"/>
</dbReference>
<dbReference type="PANTHER" id="PTHR42734">
    <property type="entry name" value="METAL TRANSPORT SYSTEM ATP-BINDING PROTEIN TM_0124-RELATED"/>
    <property type="match status" value="1"/>
</dbReference>
<dbReference type="CDD" id="cd03235">
    <property type="entry name" value="ABC_Metallic_Cations"/>
    <property type="match status" value="1"/>
</dbReference>
<evidence type="ECO:0000256" key="3">
    <source>
        <dbReference type="ARBA" id="ARBA00022741"/>
    </source>
</evidence>
<dbReference type="PROSITE" id="PS00211">
    <property type="entry name" value="ABC_TRANSPORTER_1"/>
    <property type="match status" value="1"/>
</dbReference>
<organism evidence="6 7">
    <name type="scientific">Candidatus Thalassospirochaeta sargassi</name>
    <dbReference type="NCBI Taxonomy" id="3119039"/>
    <lineage>
        <taxon>Bacteria</taxon>
        <taxon>Pseudomonadati</taxon>
        <taxon>Spirochaetota</taxon>
        <taxon>Spirochaetia</taxon>
        <taxon>Spirochaetales</taxon>
        <taxon>Spirochaetaceae</taxon>
        <taxon>Candidatus Thalassospirochaeta</taxon>
    </lineage>
</organism>
<gene>
    <name evidence="6" type="ORF">PQJ61_09670</name>
</gene>
<comment type="similarity">
    <text evidence="1">Belongs to the ABC transporter superfamily.</text>
</comment>
<name>A0AAJ1IFR9_9SPIO</name>
<dbReference type="InterPro" id="IPR017871">
    <property type="entry name" value="ABC_transporter-like_CS"/>
</dbReference>
<comment type="caution">
    <text evidence="6">The sequence shown here is derived from an EMBL/GenBank/DDBJ whole genome shotgun (WGS) entry which is preliminary data.</text>
</comment>
<evidence type="ECO:0000256" key="2">
    <source>
        <dbReference type="ARBA" id="ARBA00022448"/>
    </source>
</evidence>
<dbReference type="InterPro" id="IPR003593">
    <property type="entry name" value="AAA+_ATPase"/>
</dbReference>
<dbReference type="GO" id="GO:0016887">
    <property type="term" value="F:ATP hydrolysis activity"/>
    <property type="evidence" value="ECO:0007669"/>
    <property type="project" value="InterPro"/>
</dbReference>
<dbReference type="Gene3D" id="3.40.50.300">
    <property type="entry name" value="P-loop containing nucleotide triphosphate hydrolases"/>
    <property type="match status" value="1"/>
</dbReference>
<dbReference type="Pfam" id="PF00005">
    <property type="entry name" value="ABC_tran"/>
    <property type="match status" value="1"/>
</dbReference>
<dbReference type="PROSITE" id="PS50893">
    <property type="entry name" value="ABC_TRANSPORTER_2"/>
    <property type="match status" value="1"/>
</dbReference>
<sequence length="270" mass="30033">MISSIFSRFGYGGVCNLPAESHSTALSCNNLYHRYPGNQADVLQNVSLEVQPGERVALVGPNGAGKSTLLKLILGIEKLERGNIVVYGHPATQCLHRVAIVPQRSTVDWNFPVTVRQVVMMGRFVHLGWFKRPGKIDHEAVDSAMETMEITNLADRQVGELSGGQQQRVMLARTLAHDADLMLLDEPLNHVDIKTQELIFHTLEKITVQDKKAVIVSTHDLGVLTVHFSRAIFLDKKIIADGTPKDVLTPDTIAKAYGFEFHKDYQPWNS</sequence>
<keyword evidence="4 6" id="KW-0067">ATP-binding</keyword>